<dbReference type="AlphaFoldDB" id="A0A0A8K457"/>
<evidence type="ECO:0000256" key="2">
    <source>
        <dbReference type="ARBA" id="ARBA00022801"/>
    </source>
</evidence>
<comment type="function">
    <text evidence="3">Catalyzes the hydrolytic dehalogenation of small (S)-2-haloalkanoic acids to yield the corresponding (R)-2-hydroxyalkanoic acids.</text>
</comment>
<reference evidence="4 5" key="1">
    <citation type="submission" date="2014-09" db="EMBL/GenBank/DDBJ databases">
        <title>Genome sequencing of Methyloceanibacter caenitepidi Gela4.</title>
        <authorList>
            <person name="Takeuchi M."/>
            <person name="Susumu S."/>
            <person name="Kamagata Y."/>
            <person name="Oshima K."/>
            <person name="Hattori M."/>
            <person name="Iwasaki W."/>
        </authorList>
    </citation>
    <scope>NUCLEOTIDE SEQUENCE [LARGE SCALE GENOMIC DNA]</scope>
    <source>
        <strain evidence="4 5">Gela4</strain>
    </source>
</reference>
<dbReference type="SUPFAM" id="SSF56784">
    <property type="entry name" value="HAD-like"/>
    <property type="match status" value="1"/>
</dbReference>
<dbReference type="OrthoDB" id="7989657at2"/>
<dbReference type="NCBIfam" id="TIGR01493">
    <property type="entry name" value="HAD-SF-IA-v2"/>
    <property type="match status" value="1"/>
</dbReference>
<dbReference type="NCBIfam" id="TIGR01428">
    <property type="entry name" value="HAD_type_II"/>
    <property type="match status" value="1"/>
</dbReference>
<dbReference type="InterPro" id="IPR051540">
    <property type="entry name" value="S-2-haloacid_dehalogenase"/>
</dbReference>
<dbReference type="EMBL" id="AP014648">
    <property type="protein sequence ID" value="BAQ17695.1"/>
    <property type="molecule type" value="Genomic_DNA"/>
</dbReference>
<dbReference type="SFLD" id="SFLDS00003">
    <property type="entry name" value="Haloacid_Dehalogenase"/>
    <property type="match status" value="1"/>
</dbReference>
<dbReference type="PANTHER" id="PTHR43316:SF3">
    <property type="entry name" value="HALOACID DEHALOGENASE, TYPE II (AFU_ORTHOLOGUE AFUA_2G07750)-RELATED"/>
    <property type="match status" value="1"/>
</dbReference>
<dbReference type="InterPro" id="IPR023214">
    <property type="entry name" value="HAD_sf"/>
</dbReference>
<proteinExistence type="inferred from homology"/>
<dbReference type="Gene3D" id="3.40.50.1000">
    <property type="entry name" value="HAD superfamily/HAD-like"/>
    <property type="match status" value="1"/>
</dbReference>
<evidence type="ECO:0000313" key="5">
    <source>
        <dbReference type="Proteomes" id="UP000031643"/>
    </source>
</evidence>
<dbReference type="PANTHER" id="PTHR43316">
    <property type="entry name" value="HYDROLASE, HALOACID DELAHOGENASE-RELATED"/>
    <property type="match status" value="1"/>
</dbReference>
<dbReference type="InterPro" id="IPR006328">
    <property type="entry name" value="2-HAD"/>
</dbReference>
<gene>
    <name evidence="4" type="ORF">GL4_2253</name>
</gene>
<dbReference type="InterPro" id="IPR036412">
    <property type="entry name" value="HAD-like_sf"/>
</dbReference>
<comment type="similarity">
    <text evidence="1 3">Belongs to the HAD-like hydrolase superfamily. S-2-haloalkanoic acid dehalogenase family.</text>
</comment>
<dbReference type="InterPro" id="IPR006439">
    <property type="entry name" value="HAD-SF_hydro_IA"/>
</dbReference>
<dbReference type="InterPro" id="IPR023198">
    <property type="entry name" value="PGP-like_dom2"/>
</dbReference>
<keyword evidence="2 3" id="KW-0378">Hydrolase</keyword>
<dbReference type="Pfam" id="PF00702">
    <property type="entry name" value="Hydrolase"/>
    <property type="match status" value="1"/>
</dbReference>
<name>A0A0A8K457_9HYPH</name>
<dbReference type="EC" id="3.8.1.2" evidence="3"/>
<dbReference type="KEGG" id="mcg:GL4_2253"/>
<dbReference type="HOGENOM" id="CLU_045011_3_1_5"/>
<comment type="catalytic activity">
    <reaction evidence="3">
        <text>an (S)-2-haloacid + H2O = a (2R)-2-hydroxycarboxylate + a halide anion + H(+)</text>
        <dbReference type="Rhea" id="RHEA:11192"/>
        <dbReference type="ChEBI" id="CHEBI:15377"/>
        <dbReference type="ChEBI" id="CHEBI:15378"/>
        <dbReference type="ChEBI" id="CHEBI:16042"/>
        <dbReference type="ChEBI" id="CHEBI:58314"/>
        <dbReference type="ChEBI" id="CHEBI:137405"/>
        <dbReference type="EC" id="3.8.1.2"/>
    </reaction>
</comment>
<evidence type="ECO:0000313" key="4">
    <source>
        <dbReference type="EMBL" id="BAQ17695.1"/>
    </source>
</evidence>
<organism evidence="4 5">
    <name type="scientific">Methyloceanibacter caenitepidi</name>
    <dbReference type="NCBI Taxonomy" id="1384459"/>
    <lineage>
        <taxon>Bacteria</taxon>
        <taxon>Pseudomonadati</taxon>
        <taxon>Pseudomonadota</taxon>
        <taxon>Alphaproteobacteria</taxon>
        <taxon>Hyphomicrobiales</taxon>
        <taxon>Hyphomicrobiaceae</taxon>
        <taxon>Methyloceanibacter</taxon>
    </lineage>
</organism>
<dbReference type="RefSeq" id="WP_045367458.1">
    <property type="nucleotide sequence ID" value="NZ_AP014648.1"/>
</dbReference>
<dbReference type="Gene3D" id="1.10.150.240">
    <property type="entry name" value="Putative phosphatase, domain 2"/>
    <property type="match status" value="1"/>
</dbReference>
<accession>A0A0A8K457</accession>
<keyword evidence="5" id="KW-1185">Reference proteome</keyword>
<sequence length="227" mass="24698">MARDTILFDINETVLDLSPLRPKFERALGDDALASTWFAMLLHASIVCALTGVRTGFAELAGLMLDRLASLQGRTLSSEDRCDILGSFASLAPHDDVRPALNVLRDRGYRTVAFSNSSLELVTQQIANSGLAPHFDLVVSVEEEGSFKPDAKVYAFAAERAGRAIGDLRLVAAHDWDTHGALSAGMQAAYLDRTGAPYNPLYRRPEIAATDMRQLVDLVLSSDMEDS</sequence>
<evidence type="ECO:0000256" key="1">
    <source>
        <dbReference type="ARBA" id="ARBA00008106"/>
    </source>
</evidence>
<evidence type="ECO:0000256" key="3">
    <source>
        <dbReference type="RuleBase" id="RU368077"/>
    </source>
</evidence>
<dbReference type="PRINTS" id="PR00413">
    <property type="entry name" value="HADHALOGNASE"/>
</dbReference>
<dbReference type="STRING" id="1384459.GL4_2253"/>
<dbReference type="GO" id="GO:0018784">
    <property type="term" value="F:(S)-2-haloacid dehalogenase activity"/>
    <property type="evidence" value="ECO:0007669"/>
    <property type="project" value="UniProtKB-UniRule"/>
</dbReference>
<dbReference type="SFLD" id="SFLDG01129">
    <property type="entry name" value="C1.5:_HAD__Beta-PGM__Phosphata"/>
    <property type="match status" value="1"/>
</dbReference>
<dbReference type="Proteomes" id="UP000031643">
    <property type="component" value="Chromosome"/>
</dbReference>
<protein>
    <recommendedName>
        <fullName evidence="3">(S)-2-haloacid dehalogenase</fullName>
        <ecNumber evidence="3">3.8.1.2</ecNumber>
    </recommendedName>
    <alternativeName>
        <fullName evidence="3">2-haloalkanoic acid dehalogenase</fullName>
    </alternativeName>
    <alternativeName>
        <fullName evidence="3">Halocarboxylic acid halidohydrolase</fullName>
    </alternativeName>
    <alternativeName>
        <fullName evidence="3">L-2-haloacid dehalogenase</fullName>
    </alternativeName>
</protein>